<evidence type="ECO:0000313" key="5">
    <source>
        <dbReference type="EMBL" id="MVX61065.1"/>
    </source>
</evidence>
<proteinExistence type="predicted"/>
<sequence length="703" mass="77034">MGLTNCKKFAALWGCAVLALVIALGFVPQAYADEPAIVADSDVITVEAQPHGLNYDGWSATVSYARPVAGAPTQFTITADGGPKGSGAYQYQQGFIYKYDPYVWVYDPSFGGGEPYQDSNVLSYQFVGAGRYQYQFQVRDTQTNLFQRFSFIVEVSGEGFIDADAKAQEIVAECLPDGHQDDYETALVLHDWVIDNVSYDHSYRNLGVDRALAGMAVTCEGYHAAYVKLLEAAGMEVGRIADGGHVWTAVKMDGSWYHVDTTHDDVKDSLTKPISPGFPTKEQQAHMLFGLDDATMMLINDAYKMPTAGYEANSLENNYFIKTGDIVEWSDPVASQILAKLEQKEASFTIKPANTSWDQKSYRDTINSLVAYELNQYEWVTDGQQAEAVVRVDYVDGVFAVNVFTVLVSEPVVSRNLVYNGATQVGVTVPSTGRYALTGTTKAAKAGTYTAKVMPGEGYAWDKLGDKKSRSYQWTIAPAPIGSRGVVVSGVQPSYKYTGSAVMPVPRLAFNGSVLKSGVDYTVSYTNNVDAGTATMAITGKGNFQGTQKITFSIEKATAAVAPSQSAWKKSGGKWWYRHADGSYTRNGWEHINGAWYHFDRAGWMQTGWLKSGGKWYYLSGSGAMKTGWLKTGGKWYYLKSSGVMAAGWYKVGNAWYWSNSSGAMGSNRWAGNYYLTASGAMATNTWIGKYHVDGSGKWDKTR</sequence>
<feature type="signal peptide" evidence="3">
    <location>
        <begin position="1"/>
        <end position="32"/>
    </location>
</feature>
<evidence type="ECO:0000256" key="2">
    <source>
        <dbReference type="PROSITE-ProRule" id="PRU00591"/>
    </source>
</evidence>
<organism evidence="5 6">
    <name type="scientific">Adlercreutzia mucosicola</name>
    <dbReference type="NCBI Taxonomy" id="580026"/>
    <lineage>
        <taxon>Bacteria</taxon>
        <taxon>Bacillati</taxon>
        <taxon>Actinomycetota</taxon>
        <taxon>Coriobacteriia</taxon>
        <taxon>Eggerthellales</taxon>
        <taxon>Eggerthellaceae</taxon>
        <taxon>Adlercreutzia</taxon>
    </lineage>
</organism>
<dbReference type="Proteomes" id="UP000463388">
    <property type="component" value="Unassembled WGS sequence"/>
</dbReference>
<evidence type="ECO:0000256" key="1">
    <source>
        <dbReference type="ARBA" id="ARBA00022737"/>
    </source>
</evidence>
<evidence type="ECO:0000313" key="6">
    <source>
        <dbReference type="Proteomes" id="UP000463388"/>
    </source>
</evidence>
<dbReference type="InterPro" id="IPR002931">
    <property type="entry name" value="Transglutaminase-like"/>
</dbReference>
<comment type="caution">
    <text evidence="5">The sequence shown here is derived from an EMBL/GenBank/DDBJ whole genome shotgun (WGS) entry which is preliminary data.</text>
</comment>
<dbReference type="Pfam" id="PF19127">
    <property type="entry name" value="Choline_bind_3"/>
    <property type="match status" value="1"/>
</dbReference>
<feature type="repeat" description="Cell wall-binding" evidence="2">
    <location>
        <begin position="586"/>
        <end position="605"/>
    </location>
</feature>
<feature type="repeat" description="Cell wall-binding" evidence="2">
    <location>
        <begin position="626"/>
        <end position="645"/>
    </location>
</feature>
<dbReference type="Gene3D" id="2.10.270.10">
    <property type="entry name" value="Cholin Binding"/>
    <property type="match status" value="1"/>
</dbReference>
<dbReference type="OrthoDB" id="9788327at2"/>
<dbReference type="SUPFAM" id="SSF54001">
    <property type="entry name" value="Cysteine proteinases"/>
    <property type="match status" value="1"/>
</dbReference>
<protein>
    <recommendedName>
        <fullName evidence="4">Transglutaminase-like domain-containing protein</fullName>
    </recommendedName>
</protein>
<evidence type="ECO:0000259" key="4">
    <source>
        <dbReference type="Pfam" id="PF01841"/>
    </source>
</evidence>
<dbReference type="Pfam" id="PF01841">
    <property type="entry name" value="Transglut_core"/>
    <property type="match status" value="1"/>
</dbReference>
<reference evidence="5 6" key="1">
    <citation type="submission" date="2019-12" db="EMBL/GenBank/DDBJ databases">
        <title>Microbes associate with the intestines of laboratory mice.</title>
        <authorList>
            <person name="Navarre W."/>
            <person name="Wong E."/>
        </authorList>
    </citation>
    <scope>NUCLEOTIDE SEQUENCE [LARGE SCALE GENOMIC DNA]</scope>
    <source>
        <strain evidence="5 6">NM66_B29</strain>
    </source>
</reference>
<feature type="repeat" description="Cell wall-binding" evidence="2">
    <location>
        <begin position="606"/>
        <end position="625"/>
    </location>
</feature>
<feature type="chain" id="PRO_5026825378" description="Transglutaminase-like domain-containing protein" evidence="3">
    <location>
        <begin position="33"/>
        <end position="703"/>
    </location>
</feature>
<dbReference type="AlphaFoldDB" id="A0A6N8JMC7"/>
<dbReference type="Pfam" id="PF19085">
    <property type="entry name" value="Choline_bind_2"/>
    <property type="match status" value="1"/>
</dbReference>
<gene>
    <name evidence="5" type="ORF">GKZ27_06320</name>
</gene>
<accession>A0A6N8JMC7</accession>
<dbReference type="EMBL" id="WSRR01000013">
    <property type="protein sequence ID" value="MVX61065.1"/>
    <property type="molecule type" value="Genomic_DNA"/>
</dbReference>
<keyword evidence="6" id="KW-1185">Reference proteome</keyword>
<dbReference type="InterPro" id="IPR038765">
    <property type="entry name" value="Papain-like_cys_pep_sf"/>
</dbReference>
<dbReference type="SUPFAM" id="SSF69360">
    <property type="entry name" value="Cell wall binding repeat"/>
    <property type="match status" value="1"/>
</dbReference>
<evidence type="ECO:0000256" key="3">
    <source>
        <dbReference type="SAM" id="SignalP"/>
    </source>
</evidence>
<keyword evidence="1" id="KW-0677">Repeat</keyword>
<keyword evidence="3" id="KW-0732">Signal</keyword>
<dbReference type="InterPro" id="IPR018337">
    <property type="entry name" value="Cell_wall/Cho-bd_repeat"/>
</dbReference>
<name>A0A6N8JMC7_9ACTN</name>
<dbReference type="PROSITE" id="PS51170">
    <property type="entry name" value="CW"/>
    <property type="match status" value="3"/>
</dbReference>
<feature type="domain" description="Transglutaminase-like" evidence="4">
    <location>
        <begin position="177"/>
        <end position="261"/>
    </location>
</feature>
<dbReference type="Gene3D" id="3.10.620.30">
    <property type="match status" value="1"/>
</dbReference>
<dbReference type="RefSeq" id="WP_160345996.1">
    <property type="nucleotide sequence ID" value="NZ_WSRR01000013.1"/>
</dbReference>